<name>A0A0S4KHX9_BODSA</name>
<keyword evidence="2 3" id="KW-0040">ANK repeat</keyword>
<dbReference type="Proteomes" id="UP000051952">
    <property type="component" value="Unassembled WGS sequence"/>
</dbReference>
<evidence type="ECO:0000313" key="5">
    <source>
        <dbReference type="EMBL" id="CUI15235.1"/>
    </source>
</evidence>
<dbReference type="PROSITE" id="PS50088">
    <property type="entry name" value="ANK_REPEAT"/>
    <property type="match status" value="1"/>
</dbReference>
<dbReference type="PANTHER" id="PTHR24198">
    <property type="entry name" value="ANKYRIN REPEAT AND PROTEIN KINASE DOMAIN-CONTAINING PROTEIN"/>
    <property type="match status" value="1"/>
</dbReference>
<feature type="chain" id="PRO_5006623270" evidence="4">
    <location>
        <begin position="21"/>
        <end position="564"/>
    </location>
</feature>
<feature type="signal peptide" evidence="4">
    <location>
        <begin position="1"/>
        <end position="20"/>
    </location>
</feature>
<organism evidence="5 6">
    <name type="scientific">Bodo saltans</name>
    <name type="common">Flagellated protozoan</name>
    <dbReference type="NCBI Taxonomy" id="75058"/>
    <lineage>
        <taxon>Eukaryota</taxon>
        <taxon>Discoba</taxon>
        <taxon>Euglenozoa</taxon>
        <taxon>Kinetoplastea</taxon>
        <taxon>Metakinetoplastina</taxon>
        <taxon>Eubodonida</taxon>
        <taxon>Bodonidae</taxon>
        <taxon>Bodo</taxon>
    </lineage>
</organism>
<sequence>MNISTQVLLVAAVCAVCVVSVPMKPTKVYLRAMEAAMDAEDALLICRSANFTEHLKDIECFVKALKHFEYNASWAKQAGALYVMTAQRRKAYAQFNHSYHTILDAQGMINNAKVPSMTPVTLLKLYHTREKAGALELAKVWFQALQMEHRTGEAKKLIDDFIEPLEDYSESTDLFRVVGSIVDVVKVKQEWRRWKAQERAKKGKKAANKEKETTINIVAEELLRMAEELSNRWLSAPLTATQTGREESLTFSKSSCGLGFSFKDSYTIAELVQYLSVCLAKWGELRQHLEQEGSPEPYGALLRTTLHTVAAYGTEVVVRTLVESFPDLVRVVDNFGSTPLHIAAAHGNRRAMHVLAKVGGLEVMKAKDAGGFSPLHLGCSNKYFRGEMVALMEKHFGVTEACGPYTIYEKFADDATEDDDDDTLVAGGGWKGGEYRGEHDCAFDVRSGTSMSHHELIGRYLHSSRPIVLRGVIPAKIRQAMQRKQFIPAYHDLWLRDVPLCCEASSQPRSAKQCNESSLFRRIMICGSVMKTFQQRSFTATCCTTSPPSVAGQRTTQESLAPSK</sequence>
<proteinExistence type="predicted"/>
<evidence type="ECO:0000256" key="2">
    <source>
        <dbReference type="ARBA" id="ARBA00023043"/>
    </source>
</evidence>
<keyword evidence="1" id="KW-0677">Repeat</keyword>
<evidence type="ECO:0000256" key="4">
    <source>
        <dbReference type="SAM" id="SignalP"/>
    </source>
</evidence>
<dbReference type="EMBL" id="CYKH01001954">
    <property type="protein sequence ID" value="CUI15235.1"/>
    <property type="molecule type" value="Genomic_DNA"/>
</dbReference>
<dbReference type="PROSITE" id="PS50297">
    <property type="entry name" value="ANK_REP_REGION"/>
    <property type="match status" value="1"/>
</dbReference>
<feature type="repeat" description="ANK" evidence="3">
    <location>
        <begin position="335"/>
        <end position="359"/>
    </location>
</feature>
<reference evidence="6" key="1">
    <citation type="submission" date="2015-09" db="EMBL/GenBank/DDBJ databases">
        <authorList>
            <consortium name="Pathogen Informatics"/>
        </authorList>
    </citation>
    <scope>NUCLEOTIDE SEQUENCE [LARGE SCALE GENOMIC DNA]</scope>
    <source>
        <strain evidence="6">Lake Konstanz</strain>
    </source>
</reference>
<evidence type="ECO:0000256" key="1">
    <source>
        <dbReference type="ARBA" id="ARBA00022737"/>
    </source>
</evidence>
<dbReference type="InterPro" id="IPR036770">
    <property type="entry name" value="Ankyrin_rpt-contain_sf"/>
</dbReference>
<dbReference type="VEuPathDB" id="TriTrypDB:BSAL_33355"/>
<dbReference type="Pfam" id="PF12796">
    <property type="entry name" value="Ank_2"/>
    <property type="match status" value="1"/>
</dbReference>
<protein>
    <submittedName>
        <fullName evidence="5">Ankyrin repeat protein, putative</fullName>
    </submittedName>
</protein>
<keyword evidence="4" id="KW-0732">Signal</keyword>
<evidence type="ECO:0000256" key="3">
    <source>
        <dbReference type="PROSITE-ProRule" id="PRU00023"/>
    </source>
</evidence>
<dbReference type="PANTHER" id="PTHR24198:SF165">
    <property type="entry name" value="ANKYRIN REPEAT-CONTAINING PROTEIN-RELATED"/>
    <property type="match status" value="1"/>
</dbReference>
<dbReference type="SUPFAM" id="SSF48403">
    <property type="entry name" value="Ankyrin repeat"/>
    <property type="match status" value="1"/>
</dbReference>
<dbReference type="Gene3D" id="1.25.40.20">
    <property type="entry name" value="Ankyrin repeat-containing domain"/>
    <property type="match status" value="1"/>
</dbReference>
<gene>
    <name evidence="5" type="ORF">BSAL_33355</name>
</gene>
<dbReference type="OrthoDB" id="1930691at2759"/>
<dbReference type="SMART" id="SM00248">
    <property type="entry name" value="ANK"/>
    <property type="match status" value="3"/>
</dbReference>
<accession>A0A0S4KHX9</accession>
<dbReference type="AlphaFoldDB" id="A0A0S4KHX9"/>
<evidence type="ECO:0000313" key="6">
    <source>
        <dbReference type="Proteomes" id="UP000051952"/>
    </source>
</evidence>
<dbReference type="InterPro" id="IPR002110">
    <property type="entry name" value="Ankyrin_rpt"/>
</dbReference>
<keyword evidence="6" id="KW-1185">Reference proteome</keyword>